<keyword evidence="3" id="KW-1185">Reference proteome</keyword>
<accession>A0AAD8P1F1</accession>
<evidence type="ECO:0000313" key="3">
    <source>
        <dbReference type="Proteomes" id="UP001229421"/>
    </source>
</evidence>
<reference evidence="2" key="1">
    <citation type="journal article" date="2023" name="bioRxiv">
        <title>Improved chromosome-level genome assembly for marigold (Tagetes erecta).</title>
        <authorList>
            <person name="Jiang F."/>
            <person name="Yuan L."/>
            <person name="Wang S."/>
            <person name="Wang H."/>
            <person name="Xu D."/>
            <person name="Wang A."/>
            <person name="Fan W."/>
        </authorList>
    </citation>
    <scope>NUCLEOTIDE SEQUENCE</scope>
    <source>
        <strain evidence="2">WSJ</strain>
        <tissue evidence="2">Leaf</tissue>
    </source>
</reference>
<dbReference type="AlphaFoldDB" id="A0AAD8P1F1"/>
<evidence type="ECO:0000313" key="2">
    <source>
        <dbReference type="EMBL" id="KAK1428582.1"/>
    </source>
</evidence>
<organism evidence="2 3">
    <name type="scientific">Tagetes erecta</name>
    <name type="common">African marigold</name>
    <dbReference type="NCBI Taxonomy" id="13708"/>
    <lineage>
        <taxon>Eukaryota</taxon>
        <taxon>Viridiplantae</taxon>
        <taxon>Streptophyta</taxon>
        <taxon>Embryophyta</taxon>
        <taxon>Tracheophyta</taxon>
        <taxon>Spermatophyta</taxon>
        <taxon>Magnoliopsida</taxon>
        <taxon>eudicotyledons</taxon>
        <taxon>Gunneridae</taxon>
        <taxon>Pentapetalae</taxon>
        <taxon>asterids</taxon>
        <taxon>campanulids</taxon>
        <taxon>Asterales</taxon>
        <taxon>Asteraceae</taxon>
        <taxon>Asteroideae</taxon>
        <taxon>Heliantheae alliance</taxon>
        <taxon>Tageteae</taxon>
        <taxon>Tagetes</taxon>
    </lineage>
</organism>
<protein>
    <submittedName>
        <fullName evidence="2">Uncharacterized protein</fullName>
    </submittedName>
</protein>
<comment type="caution">
    <text evidence="2">The sequence shown here is derived from an EMBL/GenBank/DDBJ whole genome shotgun (WGS) entry which is preliminary data.</text>
</comment>
<dbReference type="EMBL" id="JAUHHV010000004">
    <property type="protein sequence ID" value="KAK1426773.1"/>
    <property type="molecule type" value="Genomic_DNA"/>
</dbReference>
<sequence>MMSWFTADVARIIFSPLFLDHWFSSYLLGHVVFDRSSYHYSISQFLGMCLVANNDRTIESMEFLGVSVLSFRETKTNRGYGVRVFYHRFSLTRVTQSKPCVLSMMPTRHDKKHKGVED</sequence>
<proteinExistence type="predicted"/>
<evidence type="ECO:0000313" key="1">
    <source>
        <dbReference type="EMBL" id="KAK1426773.1"/>
    </source>
</evidence>
<dbReference type="Proteomes" id="UP001229421">
    <property type="component" value="Unassembled WGS sequence"/>
</dbReference>
<gene>
    <name evidence="1" type="ORF">QVD17_15453</name>
    <name evidence="2" type="ORF">QVD17_17420</name>
</gene>
<name>A0AAD8P1F1_TARER</name>
<dbReference type="EMBL" id="JAUHHV010000004">
    <property type="protein sequence ID" value="KAK1428582.1"/>
    <property type="molecule type" value="Genomic_DNA"/>
</dbReference>